<dbReference type="InParanoid" id="A0A1E7FX36"/>
<name>A0A1E7FX36_9STRA</name>
<gene>
    <name evidence="1" type="ORF">FRACYDRAFT_232876</name>
</gene>
<dbReference type="OrthoDB" id="444255at2759"/>
<evidence type="ECO:0000313" key="1">
    <source>
        <dbReference type="EMBL" id="OEU22718.1"/>
    </source>
</evidence>
<keyword evidence="2" id="KW-1185">Reference proteome</keyword>
<sequence length="243" mass="27408">MYNLTRDNSAISRSCCSGRTKCILGLVVWSVLLSLSCNQTKVASIGRQTIQIVDIKLHQQNLKKKKKKKDEKMVLSLLPPNIAYDAEQERHALQNTWWDTLDLGWSSPPSQWLLDMCSEVVAHFNQFPSFKERDPKKLKFLPTFPTGDAAHAVCTVKVVQIAAASINAKVYHHAGSHLGAVMHGRPIQWDNNVDLTIELQKICDFEKICWGNGLEVHLSGVVRLRCVRGFNALKWALKDDYIG</sequence>
<proteinExistence type="predicted"/>
<reference evidence="1 2" key="1">
    <citation type="submission" date="2016-09" db="EMBL/GenBank/DDBJ databases">
        <title>Extensive genetic diversity and differential bi-allelic expression allows diatom success in the polar Southern Ocean.</title>
        <authorList>
            <consortium name="DOE Joint Genome Institute"/>
            <person name="Mock T."/>
            <person name="Otillar R.P."/>
            <person name="Strauss J."/>
            <person name="Dupont C."/>
            <person name="Frickenhaus S."/>
            <person name="Maumus F."/>
            <person name="Mcmullan M."/>
            <person name="Sanges R."/>
            <person name="Schmutz J."/>
            <person name="Toseland A."/>
            <person name="Valas R."/>
            <person name="Veluchamy A."/>
            <person name="Ward B.J."/>
            <person name="Allen A."/>
            <person name="Barry K."/>
            <person name="Falciatore A."/>
            <person name="Ferrante M."/>
            <person name="Fortunato A.E."/>
            <person name="Gloeckner G."/>
            <person name="Gruber A."/>
            <person name="Hipkin R."/>
            <person name="Janech M."/>
            <person name="Kroth P."/>
            <person name="Leese F."/>
            <person name="Lindquist E."/>
            <person name="Lyon B.R."/>
            <person name="Martin J."/>
            <person name="Mayer C."/>
            <person name="Parker M."/>
            <person name="Quesneville H."/>
            <person name="Raymond J."/>
            <person name="Uhlig C."/>
            <person name="Valentin K.U."/>
            <person name="Worden A.Z."/>
            <person name="Armbrust E.V."/>
            <person name="Bowler C."/>
            <person name="Green B."/>
            <person name="Moulton V."/>
            <person name="Van Oosterhout C."/>
            <person name="Grigoriev I."/>
        </authorList>
    </citation>
    <scope>NUCLEOTIDE SEQUENCE [LARGE SCALE GENOMIC DNA]</scope>
    <source>
        <strain evidence="1 2">CCMP1102</strain>
    </source>
</reference>
<evidence type="ECO:0000313" key="2">
    <source>
        <dbReference type="Proteomes" id="UP000095751"/>
    </source>
</evidence>
<organism evidence="1 2">
    <name type="scientific">Fragilariopsis cylindrus CCMP1102</name>
    <dbReference type="NCBI Taxonomy" id="635003"/>
    <lineage>
        <taxon>Eukaryota</taxon>
        <taxon>Sar</taxon>
        <taxon>Stramenopiles</taxon>
        <taxon>Ochrophyta</taxon>
        <taxon>Bacillariophyta</taxon>
        <taxon>Bacillariophyceae</taxon>
        <taxon>Bacillariophycidae</taxon>
        <taxon>Bacillariales</taxon>
        <taxon>Bacillariaceae</taxon>
        <taxon>Fragilariopsis</taxon>
    </lineage>
</organism>
<accession>A0A1E7FX36</accession>
<dbReference type="EMBL" id="KV784353">
    <property type="protein sequence ID" value="OEU22718.1"/>
    <property type="molecule type" value="Genomic_DNA"/>
</dbReference>
<protein>
    <submittedName>
        <fullName evidence="1">Uncharacterized protein</fullName>
    </submittedName>
</protein>
<dbReference type="Proteomes" id="UP000095751">
    <property type="component" value="Unassembled WGS sequence"/>
</dbReference>
<dbReference type="KEGG" id="fcy:FRACYDRAFT_232876"/>
<dbReference type="AlphaFoldDB" id="A0A1E7FX36"/>